<proteinExistence type="predicted"/>
<feature type="region of interest" description="Disordered" evidence="1">
    <location>
        <begin position="1"/>
        <end position="36"/>
    </location>
</feature>
<evidence type="ECO:0000313" key="3">
    <source>
        <dbReference type="EMBL" id="KAF2835847.1"/>
    </source>
</evidence>
<feature type="region of interest" description="Disordered" evidence="1">
    <location>
        <begin position="100"/>
        <end position="164"/>
    </location>
</feature>
<keyword evidence="2" id="KW-1133">Transmembrane helix</keyword>
<evidence type="ECO:0008006" key="5">
    <source>
        <dbReference type="Google" id="ProtNLM"/>
    </source>
</evidence>
<gene>
    <name evidence="3" type="ORF">M501DRAFT_918788</name>
</gene>
<comment type="caution">
    <text evidence="3">The sequence shown here is derived from an EMBL/GenBank/DDBJ whole genome shotgun (WGS) entry which is preliminary data.</text>
</comment>
<dbReference type="Proteomes" id="UP000799429">
    <property type="component" value="Unassembled WGS sequence"/>
</dbReference>
<keyword evidence="2" id="KW-0812">Transmembrane</keyword>
<feature type="compositionally biased region" description="Basic and acidic residues" evidence="1">
    <location>
        <begin position="143"/>
        <end position="155"/>
    </location>
</feature>
<keyword evidence="2" id="KW-0472">Membrane</keyword>
<keyword evidence="4" id="KW-1185">Reference proteome</keyword>
<feature type="non-terminal residue" evidence="3">
    <location>
        <position position="1"/>
    </location>
</feature>
<protein>
    <recommendedName>
        <fullName evidence="5">WW domain-containing protein</fullName>
    </recommendedName>
</protein>
<dbReference type="EMBL" id="MU006106">
    <property type="protein sequence ID" value="KAF2835847.1"/>
    <property type="molecule type" value="Genomic_DNA"/>
</dbReference>
<dbReference type="Gene3D" id="2.20.70.10">
    <property type="match status" value="1"/>
</dbReference>
<feature type="compositionally biased region" description="Polar residues" evidence="1">
    <location>
        <begin position="9"/>
        <end position="18"/>
    </location>
</feature>
<reference evidence="3" key="1">
    <citation type="journal article" date="2020" name="Stud. Mycol.">
        <title>101 Dothideomycetes genomes: a test case for predicting lifestyles and emergence of pathogens.</title>
        <authorList>
            <person name="Haridas S."/>
            <person name="Albert R."/>
            <person name="Binder M."/>
            <person name="Bloem J."/>
            <person name="Labutti K."/>
            <person name="Salamov A."/>
            <person name="Andreopoulos B."/>
            <person name="Baker S."/>
            <person name="Barry K."/>
            <person name="Bills G."/>
            <person name="Bluhm B."/>
            <person name="Cannon C."/>
            <person name="Castanera R."/>
            <person name="Culley D."/>
            <person name="Daum C."/>
            <person name="Ezra D."/>
            <person name="Gonzalez J."/>
            <person name="Henrissat B."/>
            <person name="Kuo A."/>
            <person name="Liang C."/>
            <person name="Lipzen A."/>
            <person name="Lutzoni F."/>
            <person name="Magnuson J."/>
            <person name="Mondo S."/>
            <person name="Nolan M."/>
            <person name="Ohm R."/>
            <person name="Pangilinan J."/>
            <person name="Park H.-J."/>
            <person name="Ramirez L."/>
            <person name="Alfaro M."/>
            <person name="Sun H."/>
            <person name="Tritt A."/>
            <person name="Yoshinaga Y."/>
            <person name="Zwiers L.-H."/>
            <person name="Turgeon B."/>
            <person name="Goodwin S."/>
            <person name="Spatafora J."/>
            <person name="Crous P."/>
            <person name="Grigoriev I."/>
        </authorList>
    </citation>
    <scope>NUCLEOTIDE SEQUENCE</scope>
    <source>
        <strain evidence="3">CBS 101060</strain>
    </source>
</reference>
<accession>A0A9P4S406</accession>
<evidence type="ECO:0000313" key="4">
    <source>
        <dbReference type="Proteomes" id="UP000799429"/>
    </source>
</evidence>
<dbReference type="AlphaFoldDB" id="A0A9P4S406"/>
<dbReference type="OrthoDB" id="2367685at2759"/>
<sequence length="270" mass="30584">PSEPPPSYEQVTGSSPNHPETRNGIPPEARRSMEDLLRPLPSGWIRQYDPKEQHQFFVDTNADPPRSIWHHPYDDDQYLSTLSSEERENVTRLHRSVSLRDIEAEESDDEGHGQHARQMGGSKSSGPTEELHGIHKFGRKLKDKITQSTHEERERRRAQRAQQEREYYEAHLRIRNAMAKAIQTGQPQLLGRDRDGRDVYLEPPNGAMAPRGAFGFNPYSNGMFASPNSRFIRPAMPYRRPMGYGYGAGYGFPLLGAGLLGGMLLGDAMF</sequence>
<feature type="transmembrane region" description="Helical" evidence="2">
    <location>
        <begin position="243"/>
        <end position="265"/>
    </location>
</feature>
<evidence type="ECO:0000256" key="2">
    <source>
        <dbReference type="SAM" id="Phobius"/>
    </source>
</evidence>
<feature type="non-terminal residue" evidence="3">
    <location>
        <position position="270"/>
    </location>
</feature>
<name>A0A9P4S406_9PEZI</name>
<organism evidence="3 4">
    <name type="scientific">Patellaria atrata CBS 101060</name>
    <dbReference type="NCBI Taxonomy" id="1346257"/>
    <lineage>
        <taxon>Eukaryota</taxon>
        <taxon>Fungi</taxon>
        <taxon>Dikarya</taxon>
        <taxon>Ascomycota</taxon>
        <taxon>Pezizomycotina</taxon>
        <taxon>Dothideomycetes</taxon>
        <taxon>Dothideomycetes incertae sedis</taxon>
        <taxon>Patellariales</taxon>
        <taxon>Patellariaceae</taxon>
        <taxon>Patellaria</taxon>
    </lineage>
</organism>
<evidence type="ECO:0000256" key="1">
    <source>
        <dbReference type="SAM" id="MobiDB-lite"/>
    </source>
</evidence>